<reference evidence="1 2" key="1">
    <citation type="submission" date="2023-09" db="EMBL/GenBank/DDBJ databases">
        <authorList>
            <person name="Rey-Velasco X."/>
        </authorList>
    </citation>
    <scope>NUCLEOTIDE SEQUENCE [LARGE SCALE GENOMIC DNA]</scope>
    <source>
        <strain evidence="1 2">F390</strain>
    </source>
</reference>
<sequence length="189" mass="22055">MPMPFDRFKQEGDLIGRMILEYGELEWMLCLMAGHLLGDLDTAIKSLYRSRGELQRMEVADALIRQRIENAKLCRTYEQTFAHMKECKNLRNQYAHTNWLHAGSDKLCYIAIEEMAKSNEPIEMDQMTLYHLDLETVKDQARFFTEVMQNMAYLNMEVQFVLGSSTQTGFHYVPNIMRPKKAIKMDGLA</sequence>
<dbReference type="RefSeq" id="WP_311341082.1">
    <property type="nucleotide sequence ID" value="NZ_JAVRHS010000008.1"/>
</dbReference>
<name>A0ABU2ZIR5_9SPHN</name>
<accession>A0ABU2ZIR5</accession>
<evidence type="ECO:0000313" key="2">
    <source>
        <dbReference type="Proteomes" id="UP001259803"/>
    </source>
</evidence>
<proteinExistence type="predicted"/>
<evidence type="ECO:0008006" key="3">
    <source>
        <dbReference type="Google" id="ProtNLM"/>
    </source>
</evidence>
<gene>
    <name evidence="1" type="ORF">RM533_09910</name>
</gene>
<dbReference type="Proteomes" id="UP001259803">
    <property type="component" value="Unassembled WGS sequence"/>
</dbReference>
<organism evidence="1 2">
    <name type="scientific">Croceicoccus esteveae</name>
    <dbReference type="NCBI Taxonomy" id="3075597"/>
    <lineage>
        <taxon>Bacteria</taxon>
        <taxon>Pseudomonadati</taxon>
        <taxon>Pseudomonadota</taxon>
        <taxon>Alphaproteobacteria</taxon>
        <taxon>Sphingomonadales</taxon>
        <taxon>Erythrobacteraceae</taxon>
        <taxon>Croceicoccus</taxon>
    </lineage>
</organism>
<evidence type="ECO:0000313" key="1">
    <source>
        <dbReference type="EMBL" id="MDT0576502.1"/>
    </source>
</evidence>
<keyword evidence="2" id="KW-1185">Reference proteome</keyword>
<protein>
    <recommendedName>
        <fullName evidence="3">HEPN AbiU2-like domain-containing protein</fullName>
    </recommendedName>
</protein>
<dbReference type="EMBL" id="JAVRHS010000008">
    <property type="protein sequence ID" value="MDT0576502.1"/>
    <property type="molecule type" value="Genomic_DNA"/>
</dbReference>
<comment type="caution">
    <text evidence="1">The sequence shown here is derived from an EMBL/GenBank/DDBJ whole genome shotgun (WGS) entry which is preliminary data.</text>
</comment>